<dbReference type="PANTHER" id="PTHR21284:SF12">
    <property type="entry name" value="EG:80H7.2 PROTEIN"/>
    <property type="match status" value="1"/>
</dbReference>
<keyword evidence="1" id="KW-1133">Transmembrane helix</keyword>
<feature type="transmembrane region" description="Helical" evidence="1">
    <location>
        <begin position="83"/>
        <end position="103"/>
    </location>
</feature>
<evidence type="ECO:0000256" key="1">
    <source>
        <dbReference type="SAM" id="Phobius"/>
    </source>
</evidence>
<feature type="transmembrane region" description="Helical" evidence="1">
    <location>
        <begin position="110"/>
        <end position="134"/>
    </location>
</feature>
<evidence type="ECO:0000313" key="4">
    <source>
        <dbReference type="Proteomes" id="UP000014760"/>
    </source>
</evidence>
<keyword evidence="1" id="KW-0812">Transmembrane</keyword>
<keyword evidence="1" id="KW-0472">Membrane</keyword>
<dbReference type="EnsemblMetazoa" id="CapteT198736">
    <property type="protein sequence ID" value="CapteP198736"/>
    <property type="gene ID" value="CapteG198736"/>
</dbReference>
<dbReference type="PANTHER" id="PTHR21284">
    <property type="entry name" value="EG:80H7.2 PROTEIN"/>
    <property type="match status" value="1"/>
</dbReference>
<reference evidence="4" key="1">
    <citation type="submission" date="2012-12" db="EMBL/GenBank/DDBJ databases">
        <authorList>
            <person name="Hellsten U."/>
            <person name="Grimwood J."/>
            <person name="Chapman J.A."/>
            <person name="Shapiro H."/>
            <person name="Aerts A."/>
            <person name="Otillar R.P."/>
            <person name="Terry A.Y."/>
            <person name="Boore J.L."/>
            <person name="Simakov O."/>
            <person name="Marletaz F."/>
            <person name="Cho S.-J."/>
            <person name="Edsinger-Gonzales E."/>
            <person name="Havlak P."/>
            <person name="Kuo D.-H."/>
            <person name="Larsson T."/>
            <person name="Lv J."/>
            <person name="Arendt D."/>
            <person name="Savage R."/>
            <person name="Osoegawa K."/>
            <person name="de Jong P."/>
            <person name="Lindberg D.R."/>
            <person name="Seaver E.C."/>
            <person name="Weisblat D.A."/>
            <person name="Putnam N.H."/>
            <person name="Grigoriev I.V."/>
            <person name="Rokhsar D.S."/>
        </authorList>
    </citation>
    <scope>NUCLEOTIDE SEQUENCE</scope>
    <source>
        <strain evidence="4">I ESC-2004</strain>
    </source>
</reference>
<evidence type="ECO:0008006" key="5">
    <source>
        <dbReference type="Google" id="ProtNLM"/>
    </source>
</evidence>
<reference evidence="2 4" key="2">
    <citation type="journal article" date="2013" name="Nature">
        <title>Insights into bilaterian evolution from three spiralian genomes.</title>
        <authorList>
            <person name="Simakov O."/>
            <person name="Marletaz F."/>
            <person name="Cho S.J."/>
            <person name="Edsinger-Gonzales E."/>
            <person name="Havlak P."/>
            <person name="Hellsten U."/>
            <person name="Kuo D.H."/>
            <person name="Larsson T."/>
            <person name="Lv J."/>
            <person name="Arendt D."/>
            <person name="Savage R."/>
            <person name="Osoegawa K."/>
            <person name="de Jong P."/>
            <person name="Grimwood J."/>
            <person name="Chapman J.A."/>
            <person name="Shapiro H."/>
            <person name="Aerts A."/>
            <person name="Otillar R.P."/>
            <person name="Terry A.Y."/>
            <person name="Boore J.L."/>
            <person name="Grigoriev I.V."/>
            <person name="Lindberg D.R."/>
            <person name="Seaver E.C."/>
            <person name="Weisblat D.A."/>
            <person name="Putnam N.H."/>
            <person name="Rokhsar D.S."/>
        </authorList>
    </citation>
    <scope>NUCLEOTIDE SEQUENCE</scope>
    <source>
        <strain evidence="2 4">I ESC-2004</strain>
    </source>
</reference>
<dbReference type="PRINTS" id="PR01077">
    <property type="entry name" value="CLAUDIN"/>
</dbReference>
<dbReference type="EMBL" id="AMQN01000792">
    <property type="status" value="NOT_ANNOTATED_CDS"/>
    <property type="molecule type" value="Genomic_DNA"/>
</dbReference>
<sequence length="181" mass="18871">MAGSSLLGACLGVALVAVLVFCVGFASPYWFKIEVPAAGNSGTSSVYGGLFLFCDQQDLNSECIVIFNADEGLTEAWLPAAEAMASIGLLCAIGALICTFVWICSGPSTVVCALASLLYILAGIFGVISVAVFGMMSEFELEHLSWALWLTVVGSVFFVVSGIIAAVASCNVNKVHPLEED</sequence>
<dbReference type="Gene3D" id="1.20.140.150">
    <property type="match status" value="1"/>
</dbReference>
<gene>
    <name evidence="2" type="ORF">CAPTEDRAFT_198736</name>
</gene>
<evidence type="ECO:0000313" key="2">
    <source>
        <dbReference type="EMBL" id="ELU12934.1"/>
    </source>
</evidence>
<reference evidence="3" key="3">
    <citation type="submission" date="2015-06" db="UniProtKB">
        <authorList>
            <consortium name="EnsemblMetazoa"/>
        </authorList>
    </citation>
    <scope>IDENTIFICATION</scope>
</reference>
<evidence type="ECO:0000313" key="3">
    <source>
        <dbReference type="EnsemblMetazoa" id="CapteP198736"/>
    </source>
</evidence>
<keyword evidence="4" id="KW-1185">Reference proteome</keyword>
<protein>
    <recommendedName>
        <fullName evidence="5">MARVEL domain-containing protein</fullName>
    </recommendedName>
</protein>
<accession>R7V2Y6</accession>
<organism evidence="2">
    <name type="scientific">Capitella teleta</name>
    <name type="common">Polychaete worm</name>
    <dbReference type="NCBI Taxonomy" id="283909"/>
    <lineage>
        <taxon>Eukaryota</taxon>
        <taxon>Metazoa</taxon>
        <taxon>Spiralia</taxon>
        <taxon>Lophotrochozoa</taxon>
        <taxon>Annelida</taxon>
        <taxon>Polychaeta</taxon>
        <taxon>Sedentaria</taxon>
        <taxon>Scolecida</taxon>
        <taxon>Capitellidae</taxon>
        <taxon>Capitella</taxon>
    </lineage>
</organism>
<dbReference type="AlphaFoldDB" id="R7V2Y6"/>
<dbReference type="EMBL" id="KB295623">
    <property type="protein sequence ID" value="ELU12934.1"/>
    <property type="molecule type" value="Genomic_DNA"/>
</dbReference>
<dbReference type="HOGENOM" id="CLU_107301_0_0_1"/>
<name>R7V2Y6_CAPTE</name>
<dbReference type="Proteomes" id="UP000014760">
    <property type="component" value="Unassembled WGS sequence"/>
</dbReference>
<feature type="transmembrane region" description="Helical" evidence="1">
    <location>
        <begin position="146"/>
        <end position="168"/>
    </location>
</feature>
<proteinExistence type="predicted"/>